<organism evidence="1 2">
    <name type="scientific">Candidatus Falkowbacteria bacterium CG10_big_fil_rev_8_21_14_0_10_43_10</name>
    <dbReference type="NCBI Taxonomy" id="1974567"/>
    <lineage>
        <taxon>Bacteria</taxon>
        <taxon>Candidatus Falkowiibacteriota</taxon>
    </lineage>
</organism>
<gene>
    <name evidence="1" type="ORF">COT99_03070</name>
</gene>
<proteinExistence type="predicted"/>
<evidence type="ECO:0000313" key="1">
    <source>
        <dbReference type="EMBL" id="PIR93022.1"/>
    </source>
</evidence>
<dbReference type="EMBL" id="PFAR01000037">
    <property type="protein sequence ID" value="PIR93022.1"/>
    <property type="molecule type" value="Genomic_DNA"/>
</dbReference>
<name>A0A2H0V1T5_9BACT</name>
<comment type="caution">
    <text evidence="1">The sequence shown here is derived from an EMBL/GenBank/DDBJ whole genome shotgun (WGS) entry which is preliminary data.</text>
</comment>
<evidence type="ECO:0000313" key="2">
    <source>
        <dbReference type="Proteomes" id="UP000228626"/>
    </source>
</evidence>
<sequence>MDAKGVKAIAGRIVKETDTAAEEFRLMVCIIMFSREGSSMENNLQNRLWLLRRVKVGKISLN</sequence>
<dbReference type="Proteomes" id="UP000228626">
    <property type="component" value="Unassembled WGS sequence"/>
</dbReference>
<dbReference type="AlphaFoldDB" id="A0A2H0V1T5"/>
<protein>
    <submittedName>
        <fullName evidence="1">Uncharacterized protein</fullName>
    </submittedName>
</protein>
<reference evidence="2" key="1">
    <citation type="submission" date="2017-09" db="EMBL/GenBank/DDBJ databases">
        <title>Depth-based differentiation of microbial function through sediment-hosted aquifers and enrichment of novel symbionts in the deep terrestrial subsurface.</title>
        <authorList>
            <person name="Probst A.J."/>
            <person name="Ladd B."/>
            <person name="Jarett J.K."/>
            <person name="Geller-Mcgrath D.E."/>
            <person name="Sieber C.M.K."/>
            <person name="Emerson J.B."/>
            <person name="Anantharaman K."/>
            <person name="Thomas B.C."/>
            <person name="Malmstrom R."/>
            <person name="Stieglmeier M."/>
            <person name="Klingl A."/>
            <person name="Woyke T."/>
            <person name="Ryan C.M."/>
            <person name="Banfield J.F."/>
        </authorList>
    </citation>
    <scope>NUCLEOTIDE SEQUENCE [LARGE SCALE GENOMIC DNA]</scope>
</reference>
<accession>A0A2H0V1T5</accession>